<feature type="non-terminal residue" evidence="2">
    <location>
        <position position="1"/>
    </location>
</feature>
<dbReference type="AlphaFoldDB" id="X0U802"/>
<feature type="non-terminal residue" evidence="2">
    <location>
        <position position="302"/>
    </location>
</feature>
<reference evidence="2" key="1">
    <citation type="journal article" date="2014" name="Front. Microbiol.">
        <title>High frequency of phylogenetically diverse reductive dehalogenase-homologous genes in deep subseafloor sedimentary metagenomes.</title>
        <authorList>
            <person name="Kawai M."/>
            <person name="Futagami T."/>
            <person name="Toyoda A."/>
            <person name="Takaki Y."/>
            <person name="Nishi S."/>
            <person name="Hori S."/>
            <person name="Arai W."/>
            <person name="Tsubouchi T."/>
            <person name="Morono Y."/>
            <person name="Uchiyama I."/>
            <person name="Ito T."/>
            <person name="Fujiyama A."/>
            <person name="Inagaki F."/>
            <person name="Takami H."/>
        </authorList>
    </citation>
    <scope>NUCLEOTIDE SEQUENCE</scope>
    <source>
        <strain evidence="2">Expedition CK06-06</strain>
    </source>
</reference>
<gene>
    <name evidence="2" type="ORF">S01H1_19602</name>
</gene>
<accession>X0U802</accession>
<evidence type="ECO:0000313" key="2">
    <source>
        <dbReference type="EMBL" id="GAF95446.1"/>
    </source>
</evidence>
<proteinExistence type="predicted"/>
<evidence type="ECO:0000256" key="1">
    <source>
        <dbReference type="SAM" id="MobiDB-lite"/>
    </source>
</evidence>
<feature type="region of interest" description="Disordered" evidence="1">
    <location>
        <begin position="241"/>
        <end position="263"/>
    </location>
</feature>
<dbReference type="EMBL" id="BARS01010606">
    <property type="protein sequence ID" value="GAF95446.1"/>
    <property type="molecule type" value="Genomic_DNA"/>
</dbReference>
<organism evidence="2">
    <name type="scientific">marine sediment metagenome</name>
    <dbReference type="NCBI Taxonomy" id="412755"/>
    <lineage>
        <taxon>unclassified sequences</taxon>
        <taxon>metagenomes</taxon>
        <taxon>ecological metagenomes</taxon>
    </lineage>
</organism>
<sequence>WKFVKKNWKTIALVAAIVFTAGVATVGFGAFAAAGFGSGAAAAGAAGTASFGSFMGAVGSTMWAGVAGAAGTMGIGSGAAVPVGSAAAQAGITHVGLGAAWGAGATVAPGVSTGWGAAGKAAATQALEHGTVAAGEAVLAEGGTEAAAKLAAKKYAEEFTVQAGGEALTKAGSYVRAAQDAAISGGGMTTGQTIALQGGLAALGPGLMALGAKDPNDTNASFWMSNSGVDQPGRSAFDFGLSEVPGPETPGGGGPEELGAPGANEAAEGLMGYQRARANEVGGRPYQRVATGRGMDGRMRQP</sequence>
<name>X0U802_9ZZZZ</name>
<feature type="region of interest" description="Disordered" evidence="1">
    <location>
        <begin position="278"/>
        <end position="302"/>
    </location>
</feature>
<protein>
    <submittedName>
        <fullName evidence="2">Uncharacterized protein</fullName>
    </submittedName>
</protein>
<comment type="caution">
    <text evidence="2">The sequence shown here is derived from an EMBL/GenBank/DDBJ whole genome shotgun (WGS) entry which is preliminary data.</text>
</comment>